<dbReference type="PANTHER" id="PTHR35333">
    <property type="entry name" value="BETA-LACTAMASE"/>
    <property type="match status" value="1"/>
</dbReference>
<name>A0A2T1DYC0_9CYAN</name>
<feature type="compositionally biased region" description="Low complexity" evidence="1">
    <location>
        <begin position="175"/>
        <end position="188"/>
    </location>
</feature>
<feature type="compositionally biased region" description="Polar residues" evidence="1">
    <location>
        <begin position="607"/>
        <end position="624"/>
    </location>
</feature>
<dbReference type="PANTHER" id="PTHR35333:SF4">
    <property type="entry name" value="SLR0121 PROTEIN"/>
    <property type="match status" value="1"/>
</dbReference>
<dbReference type="GO" id="GO:0030655">
    <property type="term" value="P:beta-lactam antibiotic catabolic process"/>
    <property type="evidence" value="ECO:0007669"/>
    <property type="project" value="InterPro"/>
</dbReference>
<feature type="compositionally biased region" description="Polar residues" evidence="1">
    <location>
        <begin position="114"/>
        <end position="129"/>
    </location>
</feature>
<feature type="region of interest" description="Disordered" evidence="1">
    <location>
        <begin position="601"/>
        <end position="653"/>
    </location>
</feature>
<dbReference type="EMBL" id="PVWK01000124">
    <property type="protein sequence ID" value="PSB25488.1"/>
    <property type="molecule type" value="Genomic_DNA"/>
</dbReference>
<dbReference type="Pfam" id="PF13354">
    <property type="entry name" value="Beta-lactamase2"/>
    <property type="match status" value="1"/>
</dbReference>
<feature type="domain" description="Beta-lactamase class A catalytic" evidence="2">
    <location>
        <begin position="365"/>
        <end position="575"/>
    </location>
</feature>
<keyword evidence="4" id="KW-1185">Reference proteome</keyword>
<organism evidence="3 4">
    <name type="scientific">Stenomitos frigidus ULC18</name>
    <dbReference type="NCBI Taxonomy" id="2107698"/>
    <lineage>
        <taxon>Bacteria</taxon>
        <taxon>Bacillati</taxon>
        <taxon>Cyanobacteriota</taxon>
        <taxon>Cyanophyceae</taxon>
        <taxon>Leptolyngbyales</taxon>
        <taxon>Leptolyngbyaceae</taxon>
        <taxon>Stenomitos</taxon>
    </lineage>
</organism>
<reference evidence="3 4" key="2">
    <citation type="submission" date="2018-03" db="EMBL/GenBank/DDBJ databases">
        <title>The ancient ancestry and fast evolution of plastids.</title>
        <authorList>
            <person name="Moore K.R."/>
            <person name="Magnabosco C."/>
            <person name="Momper L."/>
            <person name="Gold D.A."/>
            <person name="Bosak T."/>
            <person name="Fournier G.P."/>
        </authorList>
    </citation>
    <scope>NUCLEOTIDE SEQUENCE [LARGE SCALE GENOMIC DNA]</scope>
    <source>
        <strain evidence="3 4">ULC18</strain>
    </source>
</reference>
<protein>
    <submittedName>
        <fullName evidence="3">Serine hydrolase</fullName>
    </submittedName>
</protein>
<dbReference type="SUPFAM" id="SSF56601">
    <property type="entry name" value="beta-lactamase/transpeptidase-like"/>
    <property type="match status" value="1"/>
</dbReference>
<evidence type="ECO:0000259" key="2">
    <source>
        <dbReference type="Pfam" id="PF13354"/>
    </source>
</evidence>
<dbReference type="InterPro" id="IPR012338">
    <property type="entry name" value="Beta-lactam/transpept-like"/>
</dbReference>
<keyword evidence="3" id="KW-0378">Hydrolase</keyword>
<reference evidence="4" key="1">
    <citation type="submission" date="2018-02" db="EMBL/GenBank/DDBJ databases">
        <authorList>
            <person name="Moore K."/>
            <person name="Momper L."/>
        </authorList>
    </citation>
    <scope>NUCLEOTIDE SEQUENCE [LARGE SCALE GENOMIC DNA]</scope>
    <source>
        <strain evidence="4">ULC18</strain>
    </source>
</reference>
<dbReference type="InterPro" id="IPR045155">
    <property type="entry name" value="Beta-lactam_cat"/>
</dbReference>
<dbReference type="AlphaFoldDB" id="A0A2T1DYC0"/>
<dbReference type="GO" id="GO:0046677">
    <property type="term" value="P:response to antibiotic"/>
    <property type="evidence" value="ECO:0007669"/>
    <property type="project" value="InterPro"/>
</dbReference>
<sequence>MPESGGLPRRSRSNDSLDPTRISGSGRMVRDDSSAHRQSPRASQQSDFRSSGMRDASAAPNGSASRQTRRQRLSFWQVLFGRGSQKTSRRSAAQAKRKDLNATSVHPPHALLQRLNQGSQRSSSEQTASKLADKQVRQAVLGRSRQFSGSTSAANTNAVKRKGKVSPRQETSYRSGSSQSFPLSSGASTIPAFQSRSQLDGREQANALTLKREARQRTRPGGTSKRSYGPGVDRTSATDFKFSGAQAHKQEPTRPRSRSFSAGLYAARMLILSVGIGVLAGTMLSMVDPGSRLSAGASQQATKKTAAVEMAQANPGAATAQGTPSIESTSLDASAVQLPKTGQELAILKADLQALALKMPQLTPGIFLYELDSSAYLDLNGGASFAAASTIKVPILIAFFQDVDAGKIRLDELLTMRKELVAGGSGEMQGLPVGTQFTALETVTKMITISDNTATNMVIARLGGMSALDQRFRSWGLVSTAINSLLPDLSGTNTTSPRDMALLMTRISQGELVSIRSRDRVLDIMQRTVNRSQLPQGLGKGATIAHKTGDIGGMIGDVGLIDMPSGKRYALTVLVKRSFNDDSAYDLVQKASRTVYQYLNRAPADQNRPTTSRPLAPGQSSPQAGTDPAHSGALIMPTETAITQSPSLDTATR</sequence>
<dbReference type="GO" id="GO:0008800">
    <property type="term" value="F:beta-lactamase activity"/>
    <property type="evidence" value="ECO:0007669"/>
    <property type="project" value="InterPro"/>
</dbReference>
<evidence type="ECO:0000256" key="1">
    <source>
        <dbReference type="SAM" id="MobiDB-lite"/>
    </source>
</evidence>
<accession>A0A2T1DYC0</accession>
<dbReference type="Gene3D" id="3.40.710.10">
    <property type="entry name" value="DD-peptidase/beta-lactamase superfamily"/>
    <property type="match status" value="1"/>
</dbReference>
<feature type="compositionally biased region" description="Polar residues" evidence="1">
    <location>
        <begin position="36"/>
        <end position="49"/>
    </location>
</feature>
<feature type="region of interest" description="Disordered" evidence="1">
    <location>
        <begin position="1"/>
        <end position="258"/>
    </location>
</feature>
<dbReference type="RefSeq" id="WP_106258921.1">
    <property type="nucleotide sequence ID" value="NZ_CAWNSW010000163.1"/>
</dbReference>
<dbReference type="Proteomes" id="UP000239576">
    <property type="component" value="Unassembled WGS sequence"/>
</dbReference>
<evidence type="ECO:0000313" key="4">
    <source>
        <dbReference type="Proteomes" id="UP000239576"/>
    </source>
</evidence>
<feature type="compositionally biased region" description="Polar residues" evidence="1">
    <location>
        <begin position="640"/>
        <end position="653"/>
    </location>
</feature>
<proteinExistence type="predicted"/>
<dbReference type="InterPro" id="IPR000871">
    <property type="entry name" value="Beta-lactam_class-A"/>
</dbReference>
<evidence type="ECO:0000313" key="3">
    <source>
        <dbReference type="EMBL" id="PSB25488.1"/>
    </source>
</evidence>
<gene>
    <name evidence="3" type="ORF">C7B82_22960</name>
</gene>
<dbReference type="OrthoDB" id="9775096at2"/>
<feature type="compositionally biased region" description="Polar residues" evidence="1">
    <location>
        <begin position="145"/>
        <end position="158"/>
    </location>
</feature>
<comment type="caution">
    <text evidence="3">The sequence shown here is derived from an EMBL/GenBank/DDBJ whole genome shotgun (WGS) entry which is preliminary data.</text>
</comment>